<evidence type="ECO:0000313" key="3">
    <source>
        <dbReference type="Proteomes" id="UP000568022"/>
    </source>
</evidence>
<dbReference type="Gene3D" id="3.90.75.10">
    <property type="entry name" value="Homing Intron 3 (I-ppo) Encoded Endonuclease, Chain A"/>
    <property type="match status" value="1"/>
</dbReference>
<dbReference type="GO" id="GO:0004519">
    <property type="term" value="F:endonuclease activity"/>
    <property type="evidence" value="ECO:0007669"/>
    <property type="project" value="InterPro"/>
</dbReference>
<dbReference type="AlphaFoldDB" id="A0A7W8BV74"/>
<dbReference type="SUPFAM" id="SSF54060">
    <property type="entry name" value="His-Me finger endonucleases"/>
    <property type="match status" value="1"/>
</dbReference>
<comment type="caution">
    <text evidence="2">The sequence shown here is derived from an EMBL/GenBank/DDBJ whole genome shotgun (WGS) entry which is preliminary data.</text>
</comment>
<sequence length="198" mass="22557">MSQPTPAQFGDDRLPVRFWKKVNVQPGGCWQWTAVRTQDGYPKFRYDGEMARAHRLSYALLRSAIPAGLALDHLCRNRACVNPAHLEPVTSRENTLRGDSGVARNATKTHCENGHEFTPENTRMYRGSRVCRECRRQVGREQKHLRWRVSELNDAIAKAVTALREMQALEPDHIKAAQLYEIELRLRHAAGTQDEVAA</sequence>
<evidence type="ECO:0000313" key="2">
    <source>
        <dbReference type="EMBL" id="MBB5130252.1"/>
    </source>
</evidence>
<accession>A0A7W8BV74</accession>
<feature type="domain" description="HNH nuclease" evidence="1">
    <location>
        <begin position="53"/>
        <end position="95"/>
    </location>
</feature>
<proteinExistence type="predicted"/>
<name>A0A7W8BV74_9ACTN</name>
<keyword evidence="3" id="KW-1185">Reference proteome</keyword>
<protein>
    <recommendedName>
        <fullName evidence="1">HNH nuclease domain-containing protein</fullName>
    </recommendedName>
</protein>
<dbReference type="InterPro" id="IPR044930">
    <property type="entry name" value="Homing_endonuclease_His-Me"/>
</dbReference>
<evidence type="ECO:0000259" key="1">
    <source>
        <dbReference type="Pfam" id="PF13392"/>
    </source>
</evidence>
<reference evidence="2 3" key="1">
    <citation type="submission" date="2020-08" db="EMBL/GenBank/DDBJ databases">
        <title>Genomic Encyclopedia of Type Strains, Phase III (KMG-III): the genomes of soil and plant-associated and newly described type strains.</title>
        <authorList>
            <person name="Whitman W."/>
        </authorList>
    </citation>
    <scope>NUCLEOTIDE SEQUENCE [LARGE SCALE GENOMIC DNA]</scope>
    <source>
        <strain evidence="2 3">CECT 3226</strain>
    </source>
</reference>
<dbReference type="Pfam" id="PF13392">
    <property type="entry name" value="HNH_3"/>
    <property type="match status" value="1"/>
</dbReference>
<gene>
    <name evidence="2" type="ORF">FHS32_007049</name>
</gene>
<dbReference type="EMBL" id="JACHJE010000033">
    <property type="protein sequence ID" value="MBB5130252.1"/>
    <property type="molecule type" value="Genomic_DNA"/>
</dbReference>
<dbReference type="InterPro" id="IPR003615">
    <property type="entry name" value="HNH_nuc"/>
</dbReference>
<dbReference type="Proteomes" id="UP000568022">
    <property type="component" value="Unassembled WGS sequence"/>
</dbReference>
<organism evidence="2 3">
    <name type="scientific">Streptomyces griseoloalbus</name>
    <dbReference type="NCBI Taxonomy" id="67303"/>
    <lineage>
        <taxon>Bacteria</taxon>
        <taxon>Bacillati</taxon>
        <taxon>Actinomycetota</taxon>
        <taxon>Actinomycetes</taxon>
        <taxon>Kitasatosporales</taxon>
        <taxon>Streptomycetaceae</taxon>
        <taxon>Streptomyces</taxon>
    </lineage>
</organism>
<dbReference type="InterPro" id="IPR044925">
    <property type="entry name" value="His-Me_finger_sf"/>
</dbReference>